<keyword evidence="5" id="KW-0378">Hydrolase</keyword>
<dbReference type="InterPro" id="IPR038460">
    <property type="entry name" value="AcetylCoA_hyd_C_sf"/>
</dbReference>
<dbReference type="Pfam" id="PF13336">
    <property type="entry name" value="AcetylCoA_hyd_C"/>
    <property type="match status" value="1"/>
</dbReference>
<dbReference type="OrthoDB" id="9801795at2"/>
<evidence type="ECO:0000313" key="5">
    <source>
        <dbReference type="EMBL" id="QCP51826.1"/>
    </source>
</evidence>
<dbReference type="InterPro" id="IPR026888">
    <property type="entry name" value="AcetylCoA_hyd_C"/>
</dbReference>
<organism evidence="5 6">
    <name type="scientific">Trinickia violacea</name>
    <dbReference type="NCBI Taxonomy" id="2571746"/>
    <lineage>
        <taxon>Bacteria</taxon>
        <taxon>Pseudomonadati</taxon>
        <taxon>Pseudomonadota</taxon>
        <taxon>Betaproteobacteria</taxon>
        <taxon>Burkholderiales</taxon>
        <taxon>Burkholderiaceae</taxon>
        <taxon>Trinickia</taxon>
    </lineage>
</organism>
<proteinExistence type="inferred from homology"/>
<dbReference type="InterPro" id="IPR003702">
    <property type="entry name" value="ActCoA_hydro_N"/>
</dbReference>
<dbReference type="KEGG" id="tvl:FAZ95_16990"/>
<evidence type="ECO:0000313" key="6">
    <source>
        <dbReference type="Proteomes" id="UP000298656"/>
    </source>
</evidence>
<dbReference type="GO" id="GO:0008775">
    <property type="term" value="F:acetate CoA-transferase activity"/>
    <property type="evidence" value="ECO:0007669"/>
    <property type="project" value="InterPro"/>
</dbReference>
<feature type="domain" description="Acetyl-CoA hydrolase/transferase C-terminal" evidence="4">
    <location>
        <begin position="267"/>
        <end position="413"/>
    </location>
</feature>
<evidence type="ECO:0000259" key="3">
    <source>
        <dbReference type="Pfam" id="PF02550"/>
    </source>
</evidence>
<dbReference type="GO" id="GO:0016787">
    <property type="term" value="F:hydrolase activity"/>
    <property type="evidence" value="ECO:0007669"/>
    <property type="project" value="UniProtKB-KW"/>
</dbReference>
<dbReference type="PANTHER" id="PTHR21432:SF20">
    <property type="entry name" value="ACETYL-COA HYDROLASE"/>
    <property type="match status" value="1"/>
</dbReference>
<dbReference type="SUPFAM" id="SSF100950">
    <property type="entry name" value="NagB/RpiA/CoA transferase-like"/>
    <property type="match status" value="2"/>
</dbReference>
<dbReference type="GO" id="GO:0006083">
    <property type="term" value="P:acetate metabolic process"/>
    <property type="evidence" value="ECO:0007669"/>
    <property type="project" value="InterPro"/>
</dbReference>
<gene>
    <name evidence="5" type="ORF">FAZ95_16990</name>
</gene>
<sequence length="421" mass="44931">MKRAGQHVDAAALDLAKHVRPGDLVAWGQSGGEPCTLTETLVAQRRAIGGRFSVFLGTAWSDTLKPEHADAIDFIAYSGGGQNRALAHAGLLHIVPSHYSQFEHAIDVDVLLVQVAPADEHGHYSLSVAYEYLLPFLEHARTVIAEVNEAAPWTYGPYALTADSFDVLVHTNRPLLTSARAAPGETELTIARHAADFIEDGATLQFGLGALPEAILSALQDRRDLGVHTGLFNDGAADLATRGIVTNARKTVDRGVSVAGVVMGTGIAYRYAHRNPALQMRGTSYTHDIGVLSRIDRFVAINSALEVDLTGQVNAEAVNGRYLGAVGGGVDFLRGAARSRGGVPMIVLPARSRDASRIVSQLHGPASTPRADAGVIVTEFGAADLRGLTLAQRVRRMIEIAPSEFRASLEDDAHRHTLLKS</sequence>
<accession>A0A4P8ITV5</accession>
<dbReference type="Gene3D" id="3.40.1080.20">
    <property type="entry name" value="Acetyl-CoA hydrolase/transferase C-terminal domain"/>
    <property type="match status" value="1"/>
</dbReference>
<dbReference type="EMBL" id="CP040077">
    <property type="protein sequence ID" value="QCP51826.1"/>
    <property type="molecule type" value="Genomic_DNA"/>
</dbReference>
<dbReference type="AlphaFoldDB" id="A0A4P8ITV5"/>
<name>A0A4P8ITV5_9BURK</name>
<keyword evidence="2 5" id="KW-0808">Transferase</keyword>
<evidence type="ECO:0000259" key="4">
    <source>
        <dbReference type="Pfam" id="PF13336"/>
    </source>
</evidence>
<dbReference type="Gene3D" id="3.30.750.70">
    <property type="entry name" value="4-hydroxybutyrate coenzyme like domains"/>
    <property type="match status" value="1"/>
</dbReference>
<feature type="domain" description="Acetyl-CoA hydrolase/transferase N-terminal" evidence="3">
    <location>
        <begin position="15"/>
        <end position="166"/>
    </location>
</feature>
<reference evidence="5 6" key="1">
    <citation type="submission" date="2019-05" db="EMBL/GenBank/DDBJ databases">
        <title>Burkholderia sp. DHOD12, isolated from subtropical forest soil.</title>
        <authorList>
            <person name="Gao Z.-H."/>
            <person name="Qiu L.-H."/>
        </authorList>
    </citation>
    <scope>NUCLEOTIDE SEQUENCE [LARGE SCALE GENOMIC DNA]</scope>
    <source>
        <strain evidence="5 6">DHOD12</strain>
    </source>
</reference>
<evidence type="ECO:0000256" key="1">
    <source>
        <dbReference type="ARBA" id="ARBA00009632"/>
    </source>
</evidence>
<dbReference type="Pfam" id="PF02550">
    <property type="entry name" value="AcetylCoA_hydro"/>
    <property type="match status" value="1"/>
</dbReference>
<dbReference type="Proteomes" id="UP000298656">
    <property type="component" value="Chromosome 1"/>
</dbReference>
<dbReference type="InterPro" id="IPR037171">
    <property type="entry name" value="NagB/RpiA_transferase-like"/>
</dbReference>
<dbReference type="Gene3D" id="3.40.1080.10">
    <property type="entry name" value="Glutaconate Coenzyme A-transferase"/>
    <property type="match status" value="1"/>
</dbReference>
<evidence type="ECO:0000256" key="2">
    <source>
        <dbReference type="ARBA" id="ARBA00022679"/>
    </source>
</evidence>
<keyword evidence="6" id="KW-1185">Reference proteome</keyword>
<dbReference type="PANTHER" id="PTHR21432">
    <property type="entry name" value="ACETYL-COA HYDROLASE-RELATED"/>
    <property type="match status" value="1"/>
</dbReference>
<comment type="similarity">
    <text evidence="1">Belongs to the acetyl-CoA hydrolase/transferase family.</text>
</comment>
<dbReference type="InterPro" id="IPR046433">
    <property type="entry name" value="ActCoA_hydro"/>
</dbReference>
<protein>
    <submittedName>
        <fullName evidence="5">Acetyl-CoA hydrolase/transferase family protein</fullName>
    </submittedName>
</protein>